<protein>
    <submittedName>
        <fullName evidence="1">Uncharacterized protein</fullName>
    </submittedName>
</protein>
<sequence length="114" mass="12724">MKAEDQGNLNALCTADMKDLEGQHQPTLYRSKRGRGCTSAWHEGRSVTQLPFPLQAILCSQVPIRKCGVHHLWTSFLLQLWGNGTPSLPGQSPRLCPACRDRTRLKQSDEALIV</sequence>
<reference evidence="1" key="1">
    <citation type="submission" date="2021-08" db="EMBL/GenBank/DDBJ databases">
        <title>The first chromosome-level gecko genome reveals the dynamic sex chromosomes of Neotropical dwarf geckos (Sphaerodactylidae: Sphaerodactylus).</title>
        <authorList>
            <person name="Pinto B.J."/>
            <person name="Keating S.E."/>
            <person name="Gamble T."/>
        </authorList>
    </citation>
    <scope>NUCLEOTIDE SEQUENCE</scope>
    <source>
        <strain evidence="1">TG3544</strain>
    </source>
</reference>
<evidence type="ECO:0000313" key="2">
    <source>
        <dbReference type="Proteomes" id="UP000827872"/>
    </source>
</evidence>
<evidence type="ECO:0000313" key="1">
    <source>
        <dbReference type="EMBL" id="KAH7990186.1"/>
    </source>
</evidence>
<gene>
    <name evidence="1" type="ORF">K3G42_003987</name>
</gene>
<dbReference type="EMBL" id="CM037629">
    <property type="protein sequence ID" value="KAH7990186.1"/>
    <property type="molecule type" value="Genomic_DNA"/>
</dbReference>
<comment type="caution">
    <text evidence="1">The sequence shown here is derived from an EMBL/GenBank/DDBJ whole genome shotgun (WGS) entry which is preliminary data.</text>
</comment>
<proteinExistence type="predicted"/>
<name>A0ACB8EC84_9SAUR</name>
<keyword evidence="2" id="KW-1185">Reference proteome</keyword>
<accession>A0ACB8EC84</accession>
<organism evidence="1 2">
    <name type="scientific">Sphaerodactylus townsendi</name>
    <dbReference type="NCBI Taxonomy" id="933632"/>
    <lineage>
        <taxon>Eukaryota</taxon>
        <taxon>Metazoa</taxon>
        <taxon>Chordata</taxon>
        <taxon>Craniata</taxon>
        <taxon>Vertebrata</taxon>
        <taxon>Euteleostomi</taxon>
        <taxon>Lepidosauria</taxon>
        <taxon>Squamata</taxon>
        <taxon>Bifurcata</taxon>
        <taxon>Gekkota</taxon>
        <taxon>Sphaerodactylidae</taxon>
        <taxon>Sphaerodactylus</taxon>
    </lineage>
</organism>
<dbReference type="Proteomes" id="UP000827872">
    <property type="component" value="Linkage Group LG16"/>
</dbReference>